<dbReference type="EMBL" id="CP036339">
    <property type="protein sequence ID" value="QDT72251.1"/>
    <property type="molecule type" value="Genomic_DNA"/>
</dbReference>
<reference evidence="9 10" key="1">
    <citation type="submission" date="2019-02" db="EMBL/GenBank/DDBJ databases">
        <title>Deep-cultivation of Planctomycetes and their phenomic and genomic characterization uncovers novel biology.</title>
        <authorList>
            <person name="Wiegand S."/>
            <person name="Jogler M."/>
            <person name="Boedeker C."/>
            <person name="Pinto D."/>
            <person name="Vollmers J."/>
            <person name="Rivas-Marin E."/>
            <person name="Kohn T."/>
            <person name="Peeters S.H."/>
            <person name="Heuer A."/>
            <person name="Rast P."/>
            <person name="Oberbeckmann S."/>
            <person name="Bunk B."/>
            <person name="Jeske O."/>
            <person name="Meyerdierks A."/>
            <person name="Storesund J.E."/>
            <person name="Kallscheuer N."/>
            <person name="Luecker S."/>
            <person name="Lage O.M."/>
            <person name="Pohl T."/>
            <person name="Merkel B.J."/>
            <person name="Hornburger P."/>
            <person name="Mueller R.-W."/>
            <person name="Bruemmer F."/>
            <person name="Labrenz M."/>
            <person name="Spormann A.M."/>
            <person name="Op den Camp H."/>
            <person name="Overmann J."/>
            <person name="Amann R."/>
            <person name="Jetten M.S.M."/>
            <person name="Mascher T."/>
            <person name="Medema M.H."/>
            <person name="Devos D.P."/>
            <person name="Kaster A.-K."/>
            <person name="Ovreas L."/>
            <person name="Rohde M."/>
            <person name="Galperin M.Y."/>
            <person name="Jogler C."/>
        </authorList>
    </citation>
    <scope>NUCLEOTIDE SEQUENCE [LARGE SCALE GENOMIC DNA]</scope>
    <source>
        <strain evidence="9 10">I41</strain>
    </source>
</reference>
<dbReference type="GO" id="GO:0005524">
    <property type="term" value="F:ATP binding"/>
    <property type="evidence" value="ECO:0007669"/>
    <property type="project" value="UniProtKB-KW"/>
</dbReference>
<sequence length="461" mass="49519">MPTTTEKVQSLITALLAGREANPSLELVDYLDAIPRLESLADVPSGTPVLVRGDVDAKPGATIGEGDIRLRSMVDTLKYGIERGWKQIIFGHIGREPEKSLSKVASRLSEILGQPVELITDWFDATTGTIPDAVKAKIDAAKSGSVLMLENTRRYDVERVLWKAKPADAAKLAEPLAKFANELAAKVAKAYVNEALSAGSLDASSTIVPAAMDRVALGEYVAGEFDGPMRKCLQTQLVIFSGLKIDKLDDLEAMIGRGTIRKVFAAGSLAMALRKAIGEIDGKEVCIGAAEEASHADKPYYIPRERVEQAKKMVTDGRAKGIEFIVPIDSIIEDGTAVDALKPGMQQFDIGPKSSKLFEEKIGEFVASAPKGAVAFHNGVFGMFEDPRFEAGTKSFIPQLKRMKDAGVEVYIGGGEGGASLERYGKPDWVTHTFTAGGTVLNALGREPVPYLVALREAAKK</sequence>
<dbReference type="Pfam" id="PF00162">
    <property type="entry name" value="PGK"/>
    <property type="match status" value="1"/>
</dbReference>
<keyword evidence="7" id="KW-0067">ATP-binding</keyword>
<dbReference type="PANTHER" id="PTHR11406:SF23">
    <property type="entry name" value="PHOSPHOGLYCERATE KINASE 1, CHLOROPLASTIC-RELATED"/>
    <property type="match status" value="1"/>
</dbReference>
<comment type="catalytic activity">
    <reaction evidence="1 8">
        <text>(2R)-3-phosphoglycerate + ATP = (2R)-3-phospho-glyceroyl phosphate + ADP</text>
        <dbReference type="Rhea" id="RHEA:14801"/>
        <dbReference type="ChEBI" id="CHEBI:30616"/>
        <dbReference type="ChEBI" id="CHEBI:57604"/>
        <dbReference type="ChEBI" id="CHEBI:58272"/>
        <dbReference type="ChEBI" id="CHEBI:456216"/>
        <dbReference type="EC" id="2.7.2.3"/>
    </reaction>
</comment>
<dbReference type="Gene3D" id="3.40.50.1260">
    <property type="entry name" value="Phosphoglycerate kinase, N-terminal domain"/>
    <property type="match status" value="2"/>
</dbReference>
<keyword evidence="4 8" id="KW-0808">Transferase</keyword>
<gene>
    <name evidence="9" type="primary">pgk</name>
    <name evidence="9" type="synonym">tpi</name>
    <name evidence="9" type="ORF">I41_14220</name>
</gene>
<dbReference type="Proteomes" id="UP000317909">
    <property type="component" value="Chromosome"/>
</dbReference>
<evidence type="ECO:0000313" key="10">
    <source>
        <dbReference type="Proteomes" id="UP000317909"/>
    </source>
</evidence>
<evidence type="ECO:0000256" key="7">
    <source>
        <dbReference type="ARBA" id="ARBA00022840"/>
    </source>
</evidence>
<evidence type="ECO:0000256" key="6">
    <source>
        <dbReference type="ARBA" id="ARBA00022777"/>
    </source>
</evidence>
<protein>
    <recommendedName>
        <fullName evidence="3 8">Phosphoglycerate kinase</fullName>
        <ecNumber evidence="3 8">2.7.2.3</ecNumber>
    </recommendedName>
</protein>
<dbReference type="AlphaFoldDB" id="A0A517TV52"/>
<dbReference type="RefSeq" id="WP_145431837.1">
    <property type="nucleotide sequence ID" value="NZ_CP036339.1"/>
</dbReference>
<evidence type="ECO:0000256" key="8">
    <source>
        <dbReference type="RuleBase" id="RU000532"/>
    </source>
</evidence>
<evidence type="ECO:0000313" key="9">
    <source>
        <dbReference type="EMBL" id="QDT72251.1"/>
    </source>
</evidence>
<dbReference type="GO" id="GO:0006094">
    <property type="term" value="P:gluconeogenesis"/>
    <property type="evidence" value="ECO:0007669"/>
    <property type="project" value="TreeGrafter"/>
</dbReference>
<keyword evidence="10" id="KW-1185">Reference proteome</keyword>
<organism evidence="9 10">
    <name type="scientific">Lacipirellula limnantheis</name>
    <dbReference type="NCBI Taxonomy" id="2528024"/>
    <lineage>
        <taxon>Bacteria</taxon>
        <taxon>Pseudomonadati</taxon>
        <taxon>Planctomycetota</taxon>
        <taxon>Planctomycetia</taxon>
        <taxon>Pirellulales</taxon>
        <taxon>Lacipirellulaceae</taxon>
        <taxon>Lacipirellula</taxon>
    </lineage>
</organism>
<keyword evidence="6 8" id="KW-0418">Kinase</keyword>
<dbReference type="InterPro" id="IPR036043">
    <property type="entry name" value="Phosphoglycerate_kinase_sf"/>
</dbReference>
<evidence type="ECO:0000256" key="1">
    <source>
        <dbReference type="ARBA" id="ARBA00000642"/>
    </source>
</evidence>
<dbReference type="GO" id="GO:0005829">
    <property type="term" value="C:cytosol"/>
    <property type="evidence" value="ECO:0007669"/>
    <property type="project" value="TreeGrafter"/>
</dbReference>
<proteinExistence type="inferred from homology"/>
<dbReference type="PRINTS" id="PR00477">
    <property type="entry name" value="PHGLYCKINASE"/>
</dbReference>
<dbReference type="PANTHER" id="PTHR11406">
    <property type="entry name" value="PHOSPHOGLYCERATE KINASE"/>
    <property type="match status" value="1"/>
</dbReference>
<dbReference type="GO" id="GO:0004618">
    <property type="term" value="F:phosphoglycerate kinase activity"/>
    <property type="evidence" value="ECO:0007669"/>
    <property type="project" value="UniProtKB-EC"/>
</dbReference>
<name>A0A517TV52_9BACT</name>
<dbReference type="UniPathway" id="UPA00109">
    <property type="reaction ID" value="UER00185"/>
</dbReference>
<dbReference type="KEGG" id="llh:I41_14220"/>
<evidence type="ECO:0000256" key="5">
    <source>
        <dbReference type="ARBA" id="ARBA00022741"/>
    </source>
</evidence>
<keyword evidence="5" id="KW-0547">Nucleotide-binding</keyword>
<comment type="similarity">
    <text evidence="2 8">Belongs to the phosphoglycerate kinase family.</text>
</comment>
<evidence type="ECO:0000256" key="3">
    <source>
        <dbReference type="ARBA" id="ARBA00013061"/>
    </source>
</evidence>
<dbReference type="GO" id="GO:0006096">
    <property type="term" value="P:glycolytic process"/>
    <property type="evidence" value="ECO:0007669"/>
    <property type="project" value="UniProtKB-UniPathway"/>
</dbReference>
<dbReference type="EC" id="2.7.2.3" evidence="3 8"/>
<dbReference type="OrthoDB" id="9808460at2"/>
<accession>A0A517TV52</accession>
<evidence type="ECO:0000256" key="4">
    <source>
        <dbReference type="ARBA" id="ARBA00022679"/>
    </source>
</evidence>
<dbReference type="SUPFAM" id="SSF53748">
    <property type="entry name" value="Phosphoglycerate kinase"/>
    <property type="match status" value="1"/>
</dbReference>
<evidence type="ECO:0000256" key="2">
    <source>
        <dbReference type="ARBA" id="ARBA00008982"/>
    </source>
</evidence>
<dbReference type="InterPro" id="IPR015824">
    <property type="entry name" value="Phosphoglycerate_kinase_N"/>
</dbReference>
<dbReference type="InterPro" id="IPR001576">
    <property type="entry name" value="Phosphoglycerate_kinase"/>
</dbReference>
<dbReference type="GO" id="GO:0043531">
    <property type="term" value="F:ADP binding"/>
    <property type="evidence" value="ECO:0007669"/>
    <property type="project" value="TreeGrafter"/>
</dbReference>